<dbReference type="GO" id="GO:0016887">
    <property type="term" value="F:ATP hydrolysis activity"/>
    <property type="evidence" value="ECO:0007669"/>
    <property type="project" value="InterPro"/>
</dbReference>
<dbReference type="Proteomes" id="UP000661025">
    <property type="component" value="Unassembled WGS sequence"/>
</dbReference>
<evidence type="ECO:0000256" key="5">
    <source>
        <dbReference type="SAM" id="Phobius"/>
    </source>
</evidence>
<gene>
    <name evidence="8" type="ORF">IHE70_18640</name>
</gene>
<dbReference type="PANTHER" id="PTHR43394">
    <property type="entry name" value="ATP-DEPENDENT PERMEASE MDL1, MITOCHONDRIAL"/>
    <property type="match status" value="1"/>
</dbReference>
<dbReference type="GO" id="GO:0005524">
    <property type="term" value="F:ATP binding"/>
    <property type="evidence" value="ECO:0007669"/>
    <property type="project" value="UniProtKB-KW"/>
</dbReference>
<evidence type="ECO:0000259" key="7">
    <source>
        <dbReference type="PROSITE" id="PS50929"/>
    </source>
</evidence>
<dbReference type="PROSITE" id="PS50893">
    <property type="entry name" value="ABC_TRANSPORTER_2"/>
    <property type="match status" value="1"/>
</dbReference>
<keyword evidence="8" id="KW-0067">ATP-binding</keyword>
<accession>A0A927L469</accession>
<dbReference type="Pfam" id="PF00005">
    <property type="entry name" value="ABC_tran"/>
    <property type="match status" value="1"/>
</dbReference>
<feature type="transmembrane region" description="Helical" evidence="5">
    <location>
        <begin position="131"/>
        <end position="154"/>
    </location>
</feature>
<organism evidence="8 9">
    <name type="scientific">Streptomyces caniscabiei</name>
    <dbReference type="NCBI Taxonomy" id="2746961"/>
    <lineage>
        <taxon>Bacteria</taxon>
        <taxon>Bacillati</taxon>
        <taxon>Actinomycetota</taxon>
        <taxon>Actinomycetes</taxon>
        <taxon>Kitasatosporales</taxon>
        <taxon>Streptomycetaceae</taxon>
        <taxon>Streptomyces</taxon>
    </lineage>
</organism>
<dbReference type="GO" id="GO:0005886">
    <property type="term" value="C:plasma membrane"/>
    <property type="evidence" value="ECO:0007669"/>
    <property type="project" value="UniProtKB-SubCell"/>
</dbReference>
<evidence type="ECO:0000256" key="3">
    <source>
        <dbReference type="ARBA" id="ARBA00022989"/>
    </source>
</evidence>
<dbReference type="PROSITE" id="PS00211">
    <property type="entry name" value="ABC_TRANSPORTER_1"/>
    <property type="match status" value="1"/>
</dbReference>
<keyword evidence="3 5" id="KW-1133">Transmembrane helix</keyword>
<comment type="subcellular location">
    <subcellularLocation>
        <location evidence="1">Cell membrane</location>
        <topology evidence="1">Multi-pass membrane protein</topology>
    </subcellularLocation>
</comment>
<feature type="domain" description="ABC transporter" evidence="6">
    <location>
        <begin position="332"/>
        <end position="608"/>
    </location>
</feature>
<sequence>MRKADPPGRNVLWRAVGGQRRDVVLGAVLGMGHQTGEALVPVLIGVAIERGVVDGDIPGLLLWLLVLAAVYVGLSFSFRFSARAGERAAVTAAHHLRTALVGRVLAPEGGAEEGRLPGELTNIATEDAKRVGAVAMALIVAFAATAGLVVSAVALLRVSLVLGLLVLLGSPLLLWLGHLLSKPLERRSETEQDRAAQASGVAADLVAGLRVLKGIGAEQAAVARYRRVSQDSLAATLRAARAEAWQNGVVTILTGAFIALVALVGGRLAARGDIGLGELVSSVGLALFIVGPLSEFAWINAELAQGRASAARIAEVLDAPGAVAAKGSADAVPPAGVQGRLTLRALTHGPLRGVDLDIAPGETVGVATTDPADATALLRCLGRHTDPDDGTVELDGTALTALGPDEVRAVMLVAEHDADLFEGTVLDNVTAAVGVAATGGAEIGVAAIGVATTGAGAPTNGAAAGAADTRTEGTAVPAHVTAAVIASGTDEVARALPDGVHTAVTARGRSLSGGQRQRVALARALAADAPVLVVHEPATAVDAVTESRIAAGIRDVRGGRTTLLVTNSPALLAVADRVVLLHEGRVLVTGDHERLVHERADYRTAVLT</sequence>
<evidence type="ECO:0000256" key="1">
    <source>
        <dbReference type="ARBA" id="ARBA00004651"/>
    </source>
</evidence>
<dbReference type="SUPFAM" id="SSF52540">
    <property type="entry name" value="P-loop containing nucleoside triphosphate hydrolases"/>
    <property type="match status" value="1"/>
</dbReference>
<evidence type="ECO:0000256" key="4">
    <source>
        <dbReference type="ARBA" id="ARBA00023136"/>
    </source>
</evidence>
<keyword evidence="2 5" id="KW-0812">Transmembrane</keyword>
<dbReference type="InterPro" id="IPR036640">
    <property type="entry name" value="ABC1_TM_sf"/>
</dbReference>
<dbReference type="SUPFAM" id="SSF90123">
    <property type="entry name" value="ABC transporter transmembrane region"/>
    <property type="match status" value="1"/>
</dbReference>
<name>A0A927L469_9ACTN</name>
<evidence type="ECO:0000256" key="2">
    <source>
        <dbReference type="ARBA" id="ARBA00022692"/>
    </source>
</evidence>
<dbReference type="AlphaFoldDB" id="A0A927L469"/>
<feature type="transmembrane region" description="Helical" evidence="5">
    <location>
        <begin position="60"/>
        <end position="78"/>
    </location>
</feature>
<dbReference type="PROSITE" id="PS50929">
    <property type="entry name" value="ABC_TM1F"/>
    <property type="match status" value="1"/>
</dbReference>
<proteinExistence type="predicted"/>
<keyword evidence="8" id="KW-0547">Nucleotide-binding</keyword>
<feature type="domain" description="ABC transmembrane type-1" evidence="7">
    <location>
        <begin position="24"/>
        <end position="305"/>
    </location>
</feature>
<evidence type="ECO:0000313" key="9">
    <source>
        <dbReference type="Proteomes" id="UP000661025"/>
    </source>
</evidence>
<dbReference type="InterPro" id="IPR027417">
    <property type="entry name" value="P-loop_NTPase"/>
</dbReference>
<dbReference type="Gene3D" id="3.40.50.300">
    <property type="entry name" value="P-loop containing nucleotide triphosphate hydrolases"/>
    <property type="match status" value="1"/>
</dbReference>
<dbReference type="InterPro" id="IPR011527">
    <property type="entry name" value="ABC1_TM_dom"/>
</dbReference>
<dbReference type="Gene3D" id="1.20.1560.10">
    <property type="entry name" value="ABC transporter type 1, transmembrane domain"/>
    <property type="match status" value="1"/>
</dbReference>
<dbReference type="InterPro" id="IPR017871">
    <property type="entry name" value="ABC_transporter-like_CS"/>
</dbReference>
<comment type="caution">
    <text evidence="8">The sequence shown here is derived from an EMBL/GenBank/DDBJ whole genome shotgun (WGS) entry which is preliminary data.</text>
</comment>
<dbReference type="CDD" id="cd07346">
    <property type="entry name" value="ABC_6TM_exporters"/>
    <property type="match status" value="1"/>
</dbReference>
<feature type="transmembrane region" description="Helical" evidence="5">
    <location>
        <begin position="248"/>
        <end position="270"/>
    </location>
</feature>
<reference evidence="8" key="1">
    <citation type="submission" date="2020-09" db="EMBL/GenBank/DDBJ databases">
        <title>Streptomyces canutascabiei sp. nov., which causes potato common scab and is distributed across the world.</title>
        <authorList>
            <person name="Nguyen H.P."/>
            <person name="Weisberg A.J."/>
            <person name="Chang J.H."/>
            <person name="Clarke C.R."/>
        </authorList>
    </citation>
    <scope>NUCLEOTIDE SEQUENCE</scope>
    <source>
        <strain evidence="8">ID-01-6.2a</strain>
    </source>
</reference>
<dbReference type="RefSeq" id="WP_192361933.1">
    <property type="nucleotide sequence ID" value="NZ_CP119182.1"/>
</dbReference>
<keyword evidence="4 5" id="KW-0472">Membrane</keyword>
<dbReference type="InterPro" id="IPR003439">
    <property type="entry name" value="ABC_transporter-like_ATP-bd"/>
</dbReference>
<feature type="transmembrane region" description="Helical" evidence="5">
    <location>
        <begin position="160"/>
        <end position="180"/>
    </location>
</feature>
<dbReference type="PANTHER" id="PTHR43394:SF1">
    <property type="entry name" value="ATP-BINDING CASSETTE SUB-FAMILY B MEMBER 10, MITOCHONDRIAL"/>
    <property type="match status" value="1"/>
</dbReference>
<dbReference type="Pfam" id="PF00664">
    <property type="entry name" value="ABC_membrane"/>
    <property type="match status" value="1"/>
</dbReference>
<evidence type="ECO:0000259" key="6">
    <source>
        <dbReference type="PROSITE" id="PS50893"/>
    </source>
</evidence>
<dbReference type="InterPro" id="IPR039421">
    <property type="entry name" value="Type_1_exporter"/>
</dbReference>
<protein>
    <submittedName>
        <fullName evidence="8">ABC transporter ATP-binding protein</fullName>
    </submittedName>
</protein>
<evidence type="ECO:0000313" key="8">
    <source>
        <dbReference type="EMBL" id="MBD9725197.1"/>
    </source>
</evidence>
<feature type="transmembrane region" description="Helical" evidence="5">
    <location>
        <begin position="23"/>
        <end position="48"/>
    </location>
</feature>
<dbReference type="GO" id="GO:0015421">
    <property type="term" value="F:ABC-type oligopeptide transporter activity"/>
    <property type="evidence" value="ECO:0007669"/>
    <property type="project" value="TreeGrafter"/>
</dbReference>
<dbReference type="GeneID" id="79936381"/>
<dbReference type="EMBL" id="JACYXT010000007">
    <property type="protein sequence ID" value="MBD9725197.1"/>
    <property type="molecule type" value="Genomic_DNA"/>
</dbReference>